<dbReference type="AlphaFoldDB" id="A0A926KS93"/>
<feature type="signal peptide" evidence="1">
    <location>
        <begin position="1"/>
        <end position="19"/>
    </location>
</feature>
<dbReference type="RefSeq" id="WP_188175112.1">
    <property type="nucleotide sequence ID" value="NZ_JACVVD010000004.1"/>
</dbReference>
<gene>
    <name evidence="2" type="ORF">ICC18_14450</name>
</gene>
<keyword evidence="3" id="KW-1185">Reference proteome</keyword>
<accession>A0A926KS93</accession>
<sequence length="62" mass="7049">MTVKLILSFVCLLSLSALGIGTTESQIVRSYSPEHYDSIEQFEYEFEWLNGKIEANPYGTTK</sequence>
<keyword evidence="1" id="KW-0732">Signal</keyword>
<dbReference type="EMBL" id="JACVVD010000004">
    <property type="protein sequence ID" value="MBD0381323.1"/>
    <property type="molecule type" value="Genomic_DNA"/>
</dbReference>
<protein>
    <submittedName>
        <fullName evidence="2">Uncharacterized protein</fullName>
    </submittedName>
</protein>
<feature type="chain" id="PRO_5039302466" evidence="1">
    <location>
        <begin position="20"/>
        <end position="62"/>
    </location>
</feature>
<name>A0A926KS93_9BACL</name>
<proteinExistence type="predicted"/>
<reference evidence="2" key="1">
    <citation type="submission" date="2020-09" db="EMBL/GenBank/DDBJ databases">
        <title>Draft Genome Sequence of Paenibacillus sp. WST5.</title>
        <authorList>
            <person name="Bao Z."/>
        </authorList>
    </citation>
    <scope>NUCLEOTIDE SEQUENCE</scope>
    <source>
        <strain evidence="2">WST5</strain>
    </source>
</reference>
<organism evidence="2 3">
    <name type="scientific">Paenibacillus sedimenti</name>
    <dbReference type="NCBI Taxonomy" id="2770274"/>
    <lineage>
        <taxon>Bacteria</taxon>
        <taxon>Bacillati</taxon>
        <taxon>Bacillota</taxon>
        <taxon>Bacilli</taxon>
        <taxon>Bacillales</taxon>
        <taxon>Paenibacillaceae</taxon>
        <taxon>Paenibacillus</taxon>
    </lineage>
</organism>
<evidence type="ECO:0000313" key="3">
    <source>
        <dbReference type="Proteomes" id="UP000650466"/>
    </source>
</evidence>
<comment type="caution">
    <text evidence="2">The sequence shown here is derived from an EMBL/GenBank/DDBJ whole genome shotgun (WGS) entry which is preliminary data.</text>
</comment>
<evidence type="ECO:0000313" key="2">
    <source>
        <dbReference type="EMBL" id="MBD0381323.1"/>
    </source>
</evidence>
<dbReference type="Proteomes" id="UP000650466">
    <property type="component" value="Unassembled WGS sequence"/>
</dbReference>
<evidence type="ECO:0000256" key="1">
    <source>
        <dbReference type="SAM" id="SignalP"/>
    </source>
</evidence>